<dbReference type="AlphaFoldDB" id="A0A6A6VS90"/>
<dbReference type="Proteomes" id="UP000799437">
    <property type="component" value="Unassembled WGS sequence"/>
</dbReference>
<proteinExistence type="predicted"/>
<evidence type="ECO:0000256" key="1">
    <source>
        <dbReference type="SAM" id="MobiDB-lite"/>
    </source>
</evidence>
<gene>
    <name evidence="2" type="ORF">EJ05DRAFT_490763</name>
</gene>
<dbReference type="EMBL" id="ML996603">
    <property type="protein sequence ID" value="KAF2752624.1"/>
    <property type="molecule type" value="Genomic_DNA"/>
</dbReference>
<accession>A0A6A6VS90</accession>
<dbReference type="RefSeq" id="XP_033595075.1">
    <property type="nucleotide sequence ID" value="XM_033745915.1"/>
</dbReference>
<evidence type="ECO:0000313" key="2">
    <source>
        <dbReference type="EMBL" id="KAF2752624.1"/>
    </source>
</evidence>
<name>A0A6A6VS90_9PEZI</name>
<evidence type="ECO:0000313" key="3">
    <source>
        <dbReference type="Proteomes" id="UP000799437"/>
    </source>
</evidence>
<organism evidence="2 3">
    <name type="scientific">Pseudovirgaria hyperparasitica</name>
    <dbReference type="NCBI Taxonomy" id="470096"/>
    <lineage>
        <taxon>Eukaryota</taxon>
        <taxon>Fungi</taxon>
        <taxon>Dikarya</taxon>
        <taxon>Ascomycota</taxon>
        <taxon>Pezizomycotina</taxon>
        <taxon>Dothideomycetes</taxon>
        <taxon>Dothideomycetes incertae sedis</taxon>
        <taxon>Acrospermales</taxon>
        <taxon>Acrospermaceae</taxon>
        <taxon>Pseudovirgaria</taxon>
    </lineage>
</organism>
<feature type="region of interest" description="Disordered" evidence="1">
    <location>
        <begin position="1"/>
        <end position="40"/>
    </location>
</feature>
<protein>
    <submittedName>
        <fullName evidence="2">Uncharacterized protein</fullName>
    </submittedName>
</protein>
<dbReference type="GeneID" id="54486969"/>
<reference evidence="2" key="1">
    <citation type="journal article" date="2020" name="Stud. Mycol.">
        <title>101 Dothideomycetes genomes: a test case for predicting lifestyles and emergence of pathogens.</title>
        <authorList>
            <person name="Haridas S."/>
            <person name="Albert R."/>
            <person name="Binder M."/>
            <person name="Bloem J."/>
            <person name="Labutti K."/>
            <person name="Salamov A."/>
            <person name="Andreopoulos B."/>
            <person name="Baker S."/>
            <person name="Barry K."/>
            <person name="Bills G."/>
            <person name="Bluhm B."/>
            <person name="Cannon C."/>
            <person name="Castanera R."/>
            <person name="Culley D."/>
            <person name="Daum C."/>
            <person name="Ezra D."/>
            <person name="Gonzalez J."/>
            <person name="Henrissat B."/>
            <person name="Kuo A."/>
            <person name="Liang C."/>
            <person name="Lipzen A."/>
            <person name="Lutzoni F."/>
            <person name="Magnuson J."/>
            <person name="Mondo S."/>
            <person name="Nolan M."/>
            <person name="Ohm R."/>
            <person name="Pangilinan J."/>
            <person name="Park H.-J."/>
            <person name="Ramirez L."/>
            <person name="Alfaro M."/>
            <person name="Sun H."/>
            <person name="Tritt A."/>
            <person name="Yoshinaga Y."/>
            <person name="Zwiers L.-H."/>
            <person name="Turgeon B."/>
            <person name="Goodwin S."/>
            <person name="Spatafora J."/>
            <person name="Crous P."/>
            <person name="Grigoriev I."/>
        </authorList>
    </citation>
    <scope>NUCLEOTIDE SEQUENCE</scope>
    <source>
        <strain evidence="2">CBS 121739</strain>
    </source>
</reference>
<keyword evidence="3" id="KW-1185">Reference proteome</keyword>
<sequence>MFVRATSGKHSFRGLLSNDPTKEQPVHSPSPTCPPHKMTPSRTLQAMASSTLNPLQRWCHGRHHGHEGEAADVGADTANGSKDAAKVPEAAQAPLINVDKDEEDEDESPAAAVSSKKKEMK</sequence>
<feature type="region of interest" description="Disordered" evidence="1">
    <location>
        <begin position="58"/>
        <end position="121"/>
    </location>
</feature>